<dbReference type="InterPro" id="IPR026015">
    <property type="entry name" value="ATP_synth_OSCP/delta_N_sf"/>
</dbReference>
<evidence type="ECO:0000256" key="6">
    <source>
        <dbReference type="ARBA" id="ARBA00023136"/>
    </source>
</evidence>
<keyword evidence="4" id="KW-0375">Hydrogen ion transport</keyword>
<dbReference type="Pfam" id="PF00213">
    <property type="entry name" value="OSCP"/>
    <property type="match status" value="1"/>
</dbReference>
<evidence type="ECO:0000256" key="5">
    <source>
        <dbReference type="ARBA" id="ARBA00023065"/>
    </source>
</evidence>
<dbReference type="NCBIfam" id="TIGR01145">
    <property type="entry name" value="ATP_synt_delta"/>
    <property type="match status" value="1"/>
</dbReference>
<keyword evidence="5" id="KW-0406">Ion transport</keyword>
<dbReference type="InterPro" id="IPR000711">
    <property type="entry name" value="ATPase_OSCP/dsu"/>
</dbReference>
<sequence length="208" mass="22317">MAKNLSVLARQFSTSTANNALVRSPVPVYGIEGKYATALYSAAHKQKALDAVEKDLSGFTAALKADKKMGDFLYDPSIQKTLKNNGLIAIAEKMKMNELSKNLLLAVSENNRFQFLPAISNAFSTIMAGHRGEVVCEVTTAKPLDAAMAKEVEGALAGFLKKGEKALVNYKDDPAIIGGMVVSVGDKFCDMSMATKLNKYSELIKSAA</sequence>
<comment type="subcellular location">
    <subcellularLocation>
        <location evidence="1">Membrane</location>
    </subcellularLocation>
</comment>
<evidence type="ECO:0000256" key="2">
    <source>
        <dbReference type="ARBA" id="ARBA00007046"/>
    </source>
</evidence>
<dbReference type="SUPFAM" id="SSF47928">
    <property type="entry name" value="N-terminal domain of the delta subunit of the F1F0-ATP synthase"/>
    <property type="match status" value="1"/>
</dbReference>
<accession>A0A0U2IG28</accession>
<keyword evidence="7" id="KW-0066">ATP synthesis</keyword>
<dbReference type="GO" id="GO:0046933">
    <property type="term" value="F:proton-transporting ATP synthase activity, rotational mechanism"/>
    <property type="evidence" value="ECO:0007669"/>
    <property type="project" value="InterPro"/>
</dbReference>
<dbReference type="PRINTS" id="PR00125">
    <property type="entry name" value="ATPASEDELTA"/>
</dbReference>
<dbReference type="AlphaFoldDB" id="A0A0U2IG28"/>
<keyword evidence="3" id="KW-0813">Transport</keyword>
<dbReference type="GO" id="GO:0016020">
    <property type="term" value="C:membrane"/>
    <property type="evidence" value="ECO:0007669"/>
    <property type="project" value="UniProtKB-SubCell"/>
</dbReference>
<evidence type="ECO:0000256" key="8">
    <source>
        <dbReference type="ARBA" id="ARBA00033369"/>
    </source>
</evidence>
<protein>
    <recommendedName>
        <fullName evidence="8">Oligomycin sensitivity conferral protein</fullName>
    </recommendedName>
</protein>
<reference evidence="9" key="1">
    <citation type="journal article" date="2015" name="Sci. Rep.">
        <title>Spliced leader RNA trans-splicing discovered in copepods.</title>
        <authorList>
            <person name="Yang F."/>
            <person name="Xu D."/>
            <person name="Zhuang Y."/>
            <person name="Yi X."/>
            <person name="Huang Y."/>
            <person name="Chen H."/>
            <person name="Lin S."/>
            <person name="Campbell D.A."/>
            <person name="Sturm N.R."/>
            <person name="Liu G."/>
            <person name="Zhang H."/>
        </authorList>
    </citation>
    <scope>NUCLEOTIDE SEQUENCE</scope>
</reference>
<dbReference type="HAMAP" id="MF_01416">
    <property type="entry name" value="ATP_synth_delta_bact"/>
    <property type="match status" value="1"/>
</dbReference>
<dbReference type="EMBL" id="KT754297">
    <property type="protein sequence ID" value="ALS04131.1"/>
    <property type="molecule type" value="mRNA"/>
</dbReference>
<evidence type="ECO:0000256" key="4">
    <source>
        <dbReference type="ARBA" id="ARBA00022781"/>
    </source>
</evidence>
<evidence type="ECO:0000256" key="1">
    <source>
        <dbReference type="ARBA" id="ARBA00004370"/>
    </source>
</evidence>
<keyword evidence="6" id="KW-0472">Membrane</keyword>
<proteinExistence type="evidence at transcript level"/>
<dbReference type="Gene3D" id="1.10.520.20">
    <property type="entry name" value="N-terminal domain of the delta subunit of the F1F0-ATP synthase"/>
    <property type="match status" value="1"/>
</dbReference>
<evidence type="ECO:0000313" key="9">
    <source>
        <dbReference type="EMBL" id="ALS04131.1"/>
    </source>
</evidence>
<dbReference type="PANTHER" id="PTHR11910">
    <property type="entry name" value="ATP SYNTHASE DELTA CHAIN"/>
    <property type="match status" value="1"/>
</dbReference>
<evidence type="ECO:0000256" key="7">
    <source>
        <dbReference type="ARBA" id="ARBA00023310"/>
    </source>
</evidence>
<evidence type="ECO:0000256" key="3">
    <source>
        <dbReference type="ARBA" id="ARBA00022448"/>
    </source>
</evidence>
<name>A0A0U2IG28_ACAPC</name>
<comment type="similarity">
    <text evidence="2">Belongs to the ATPase delta chain family.</text>
</comment>
<organism evidence="9">
    <name type="scientific">Acartia pacifica</name>
    <name type="common">Copepod</name>
    <dbReference type="NCBI Taxonomy" id="335913"/>
    <lineage>
        <taxon>Eukaryota</taxon>
        <taxon>Metazoa</taxon>
        <taxon>Ecdysozoa</taxon>
        <taxon>Arthropoda</taxon>
        <taxon>Crustacea</taxon>
        <taxon>Multicrustacea</taxon>
        <taxon>Hexanauplia</taxon>
        <taxon>Copepoda</taxon>
        <taxon>Calanoida</taxon>
        <taxon>Acartiidae</taxon>
        <taxon>Acartia</taxon>
    </lineage>
</organism>